<evidence type="ECO:0000256" key="7">
    <source>
        <dbReference type="SAM" id="Phobius"/>
    </source>
</evidence>
<feature type="transmembrane region" description="Helical" evidence="7">
    <location>
        <begin position="12"/>
        <end position="33"/>
    </location>
</feature>
<feature type="transmembrane region" description="Helical" evidence="7">
    <location>
        <begin position="45"/>
        <end position="66"/>
    </location>
</feature>
<evidence type="ECO:0000256" key="1">
    <source>
        <dbReference type="ARBA" id="ARBA00004651"/>
    </source>
</evidence>
<protein>
    <submittedName>
        <fullName evidence="8">G6583 protein</fullName>
    </submittedName>
</protein>
<feature type="transmembrane region" description="Helical" evidence="7">
    <location>
        <begin position="178"/>
        <end position="197"/>
    </location>
</feature>
<reference evidence="8 9" key="1">
    <citation type="submission" date="2024-06" db="EMBL/GenBank/DDBJ databases">
        <authorList>
            <person name="Kraege A."/>
            <person name="Thomma B."/>
        </authorList>
    </citation>
    <scope>NUCLEOTIDE SEQUENCE [LARGE SCALE GENOMIC DNA]</scope>
</reference>
<dbReference type="EMBL" id="CAXHTA020000009">
    <property type="protein sequence ID" value="CAL5223973.1"/>
    <property type="molecule type" value="Genomic_DNA"/>
</dbReference>
<keyword evidence="4 7" id="KW-1133">Transmembrane helix</keyword>
<evidence type="ECO:0000256" key="4">
    <source>
        <dbReference type="ARBA" id="ARBA00022989"/>
    </source>
</evidence>
<feature type="transmembrane region" description="Helical" evidence="7">
    <location>
        <begin position="401"/>
        <end position="423"/>
    </location>
</feature>
<evidence type="ECO:0000313" key="9">
    <source>
        <dbReference type="Proteomes" id="UP001497392"/>
    </source>
</evidence>
<evidence type="ECO:0000256" key="6">
    <source>
        <dbReference type="SAM" id="MobiDB-lite"/>
    </source>
</evidence>
<evidence type="ECO:0000256" key="5">
    <source>
        <dbReference type="ARBA" id="ARBA00023136"/>
    </source>
</evidence>
<gene>
    <name evidence="8" type="primary">g6583</name>
    <name evidence="8" type="ORF">VP750_LOCUS5632</name>
</gene>
<name>A0ABP1FVQ4_9CHLO</name>
<sequence length="427" mass="45072">MRPEQKATLTGQGLILYSALTCASTPVALRYLYLQDGPPAAPVLAAVQTSFAAVILVLISGAINLWQRRKGHNSSDVDTSSEEGDERHAEQSKQEEREDKAGVRRRLLDPSPPLSRADRAGSDFLERGGSTFSLESFDGVHDRRASKSGAMNSIQKFGAAVRQPLAGVLNSKARNMTWAGAELGMLAFFANAIMIYGFTFTTIAKGAFLIRASIIFTPILCTIAGEAVPVGLWAGALIGFAGSIMISLDPSKAGDAAASAATGPFGFQPEIWGDLVLVASAGFWSLVMVRQSRHAPDYPSFPLGTYKVVTMAVLSVCWLIAAGIFEVEQSAPLSSLWQGYGDPVAWLVLLWPALGQYSTGEAAQVAGQAKISAAAGQVILAMDPVISIALGFLVNRDETRLGPLGIAGGATLLGACLLASIYAKKEH</sequence>
<feature type="region of interest" description="Disordered" evidence="6">
    <location>
        <begin position="70"/>
        <end position="121"/>
    </location>
</feature>
<feature type="transmembrane region" description="Helical" evidence="7">
    <location>
        <begin position="374"/>
        <end position="395"/>
    </location>
</feature>
<evidence type="ECO:0000256" key="3">
    <source>
        <dbReference type="ARBA" id="ARBA00022692"/>
    </source>
</evidence>
<proteinExistence type="predicted"/>
<keyword evidence="9" id="KW-1185">Reference proteome</keyword>
<keyword evidence="5 7" id="KW-0472">Membrane</keyword>
<keyword evidence="2" id="KW-1003">Cell membrane</keyword>
<comment type="subcellular location">
    <subcellularLocation>
        <location evidence="1">Cell membrane</location>
        <topology evidence="1">Multi-pass membrane protein</topology>
    </subcellularLocation>
</comment>
<comment type="caution">
    <text evidence="8">The sequence shown here is derived from an EMBL/GenBank/DDBJ whole genome shotgun (WGS) entry which is preliminary data.</text>
</comment>
<feature type="compositionally biased region" description="Basic and acidic residues" evidence="6">
    <location>
        <begin position="85"/>
        <end position="108"/>
    </location>
</feature>
<organism evidence="8 9">
    <name type="scientific">Coccomyxa viridis</name>
    <dbReference type="NCBI Taxonomy" id="1274662"/>
    <lineage>
        <taxon>Eukaryota</taxon>
        <taxon>Viridiplantae</taxon>
        <taxon>Chlorophyta</taxon>
        <taxon>core chlorophytes</taxon>
        <taxon>Trebouxiophyceae</taxon>
        <taxon>Trebouxiophyceae incertae sedis</taxon>
        <taxon>Coccomyxaceae</taxon>
        <taxon>Coccomyxa</taxon>
    </lineage>
</organism>
<dbReference type="InterPro" id="IPR051258">
    <property type="entry name" value="Diverse_Substrate_Transporter"/>
</dbReference>
<evidence type="ECO:0000313" key="8">
    <source>
        <dbReference type="EMBL" id="CAL5223973.1"/>
    </source>
</evidence>
<dbReference type="PANTHER" id="PTHR42920:SF23">
    <property type="entry name" value="EAMA DOMAIN-CONTAINING PROTEIN"/>
    <property type="match status" value="1"/>
</dbReference>
<feature type="transmembrane region" description="Helical" evidence="7">
    <location>
        <begin position="301"/>
        <end position="325"/>
    </location>
</feature>
<keyword evidence="3 7" id="KW-0812">Transmembrane</keyword>
<dbReference type="Proteomes" id="UP001497392">
    <property type="component" value="Unassembled WGS sequence"/>
</dbReference>
<evidence type="ECO:0000256" key="2">
    <source>
        <dbReference type="ARBA" id="ARBA00022475"/>
    </source>
</evidence>
<dbReference type="PANTHER" id="PTHR42920">
    <property type="entry name" value="OS03G0707200 PROTEIN-RELATED"/>
    <property type="match status" value="1"/>
</dbReference>
<accession>A0ABP1FVQ4</accession>